<keyword evidence="5" id="KW-0732">Signal</keyword>
<dbReference type="AlphaFoldDB" id="A0ABD2LQV9"/>
<dbReference type="Gene3D" id="3.30.40.10">
    <property type="entry name" value="Zinc/RING finger domain, C3HC4 (zinc finger)"/>
    <property type="match status" value="1"/>
</dbReference>
<dbReference type="PROSITE" id="PS50089">
    <property type="entry name" value="ZF_RING_2"/>
    <property type="match status" value="1"/>
</dbReference>
<keyword evidence="1 3" id="KW-0863">Zinc-finger</keyword>
<dbReference type="SUPFAM" id="SSF57850">
    <property type="entry name" value="RING/U-box"/>
    <property type="match status" value="1"/>
</dbReference>
<evidence type="ECO:0000313" key="8">
    <source>
        <dbReference type="Proteomes" id="UP001620626"/>
    </source>
</evidence>
<organism evidence="7 8">
    <name type="scientific">Heterodera trifolii</name>
    <dbReference type="NCBI Taxonomy" id="157864"/>
    <lineage>
        <taxon>Eukaryota</taxon>
        <taxon>Metazoa</taxon>
        <taxon>Ecdysozoa</taxon>
        <taxon>Nematoda</taxon>
        <taxon>Chromadorea</taxon>
        <taxon>Rhabditida</taxon>
        <taxon>Tylenchina</taxon>
        <taxon>Tylenchomorpha</taxon>
        <taxon>Tylenchoidea</taxon>
        <taxon>Heteroderidae</taxon>
        <taxon>Heteroderinae</taxon>
        <taxon>Heterodera</taxon>
    </lineage>
</organism>
<feature type="compositionally biased region" description="Polar residues" evidence="4">
    <location>
        <begin position="29"/>
        <end position="49"/>
    </location>
</feature>
<dbReference type="PANTHER" id="PTHR22765:SF450">
    <property type="entry name" value="ERAD-ASSOCIATED E3 UBIQUITIN-PROTEIN LIGASE HRD1"/>
    <property type="match status" value="1"/>
</dbReference>
<feature type="region of interest" description="Disordered" evidence="4">
    <location>
        <begin position="65"/>
        <end position="283"/>
    </location>
</feature>
<feature type="region of interest" description="Disordered" evidence="4">
    <location>
        <begin position="25"/>
        <end position="49"/>
    </location>
</feature>
<feature type="compositionally biased region" description="Basic and acidic residues" evidence="4">
    <location>
        <begin position="93"/>
        <end position="114"/>
    </location>
</feature>
<keyword evidence="8" id="KW-1185">Reference proteome</keyword>
<evidence type="ECO:0000256" key="3">
    <source>
        <dbReference type="PROSITE-ProRule" id="PRU00175"/>
    </source>
</evidence>
<gene>
    <name evidence="7" type="ORF">niasHT_003277</name>
</gene>
<evidence type="ECO:0000256" key="2">
    <source>
        <dbReference type="ARBA" id="ARBA00022833"/>
    </source>
</evidence>
<feature type="compositionally biased region" description="Polar residues" evidence="4">
    <location>
        <begin position="182"/>
        <end position="197"/>
    </location>
</feature>
<dbReference type="Proteomes" id="UP001620626">
    <property type="component" value="Unassembled WGS sequence"/>
</dbReference>
<sequence>MHNIEFIAFAFLALFEFGLAQPKPKPENDNVQPIASETDSSAQVQNPLNRAPVVQQTVDDIAHPTTYKNESSGEAQTVQVSGPSVHKMGGENTPKDGENSQPSKDMEPGEHKEAIASPKKPSPKSDWESALSQNFAKFYQSPKRKTAISPLAKGKNIENSETSKDPASDAHRELGKEKNEENAQTSKDPPTSAGGQNKSIPSPKKPSPRGKSKSDFGLNLAKAFPGPVPKGKKVENTQSSTPSASEAHKELAKEKNEENAQTSKDPPTSAGAKMGEEAQSSKDPTMNGQICAICLDASLITDLELSKCHHRFHRECVDGWFKNNDTCPYCRAVVASRYLPRPTRTDRI</sequence>
<evidence type="ECO:0000256" key="1">
    <source>
        <dbReference type="ARBA" id="ARBA00022771"/>
    </source>
</evidence>
<dbReference type="InterPro" id="IPR001841">
    <property type="entry name" value="Znf_RING"/>
</dbReference>
<dbReference type="GO" id="GO:0008270">
    <property type="term" value="F:zinc ion binding"/>
    <property type="evidence" value="ECO:0007669"/>
    <property type="project" value="UniProtKB-KW"/>
</dbReference>
<dbReference type="EMBL" id="JBICBT010000314">
    <property type="protein sequence ID" value="KAL3117618.1"/>
    <property type="molecule type" value="Genomic_DNA"/>
</dbReference>
<dbReference type="Pfam" id="PF13639">
    <property type="entry name" value="zf-RING_2"/>
    <property type="match status" value="1"/>
</dbReference>
<evidence type="ECO:0000256" key="4">
    <source>
        <dbReference type="SAM" id="MobiDB-lite"/>
    </source>
</evidence>
<dbReference type="SMART" id="SM00184">
    <property type="entry name" value="RING"/>
    <property type="match status" value="1"/>
</dbReference>
<reference evidence="7 8" key="1">
    <citation type="submission" date="2024-10" db="EMBL/GenBank/DDBJ databases">
        <authorList>
            <person name="Kim D."/>
        </authorList>
    </citation>
    <scope>NUCLEOTIDE SEQUENCE [LARGE SCALE GENOMIC DNA]</scope>
    <source>
        <strain evidence="7">BH-2024</strain>
    </source>
</reference>
<feature type="compositionally biased region" description="Polar residues" evidence="4">
    <location>
        <begin position="66"/>
        <end position="82"/>
    </location>
</feature>
<keyword evidence="2" id="KW-0862">Zinc</keyword>
<name>A0ABD2LQV9_9BILA</name>
<dbReference type="InterPro" id="IPR013083">
    <property type="entry name" value="Znf_RING/FYVE/PHD"/>
</dbReference>
<evidence type="ECO:0000259" key="6">
    <source>
        <dbReference type="PROSITE" id="PS50089"/>
    </source>
</evidence>
<feature type="compositionally biased region" description="Basic and acidic residues" evidence="4">
    <location>
        <begin position="155"/>
        <end position="181"/>
    </location>
</feature>
<accession>A0ABD2LQV9</accession>
<keyword evidence="1 3" id="KW-0479">Metal-binding</keyword>
<proteinExistence type="predicted"/>
<feature type="compositionally biased region" description="Basic and acidic residues" evidence="4">
    <location>
        <begin position="246"/>
        <end position="258"/>
    </location>
</feature>
<evidence type="ECO:0000313" key="7">
    <source>
        <dbReference type="EMBL" id="KAL3117618.1"/>
    </source>
</evidence>
<feature type="domain" description="RING-type" evidence="6">
    <location>
        <begin position="291"/>
        <end position="331"/>
    </location>
</feature>
<dbReference type="InterPro" id="IPR051826">
    <property type="entry name" value="E3_ubiquitin-ligase_domain"/>
</dbReference>
<feature type="signal peptide" evidence="5">
    <location>
        <begin position="1"/>
        <end position="20"/>
    </location>
</feature>
<dbReference type="PANTHER" id="PTHR22765">
    <property type="entry name" value="RING FINGER AND PROTEASE ASSOCIATED DOMAIN-CONTAINING"/>
    <property type="match status" value="1"/>
</dbReference>
<protein>
    <recommendedName>
        <fullName evidence="6">RING-type domain-containing protein</fullName>
    </recommendedName>
</protein>
<comment type="caution">
    <text evidence="7">The sequence shown here is derived from an EMBL/GenBank/DDBJ whole genome shotgun (WGS) entry which is preliminary data.</text>
</comment>
<evidence type="ECO:0000256" key="5">
    <source>
        <dbReference type="SAM" id="SignalP"/>
    </source>
</evidence>
<feature type="chain" id="PRO_5044822244" description="RING-type domain-containing protein" evidence="5">
    <location>
        <begin position="21"/>
        <end position="348"/>
    </location>
</feature>